<keyword evidence="3" id="KW-1185">Reference proteome</keyword>
<organism evidence="2 3">
    <name type="scientific">Sistotremastrum niveocremeum HHB9708</name>
    <dbReference type="NCBI Taxonomy" id="1314777"/>
    <lineage>
        <taxon>Eukaryota</taxon>
        <taxon>Fungi</taxon>
        <taxon>Dikarya</taxon>
        <taxon>Basidiomycota</taxon>
        <taxon>Agaricomycotina</taxon>
        <taxon>Agaricomycetes</taxon>
        <taxon>Sistotremastrales</taxon>
        <taxon>Sistotremastraceae</taxon>
        <taxon>Sertulicium</taxon>
        <taxon>Sertulicium niveocremeum</taxon>
    </lineage>
</organism>
<name>A0A164M376_9AGAM</name>
<dbReference type="Proteomes" id="UP000076722">
    <property type="component" value="Unassembled WGS sequence"/>
</dbReference>
<reference evidence="2 3" key="1">
    <citation type="journal article" date="2016" name="Mol. Biol. Evol.">
        <title>Comparative Genomics of Early-Diverging Mushroom-Forming Fungi Provides Insights into the Origins of Lignocellulose Decay Capabilities.</title>
        <authorList>
            <person name="Nagy L.G."/>
            <person name="Riley R."/>
            <person name="Tritt A."/>
            <person name="Adam C."/>
            <person name="Daum C."/>
            <person name="Floudas D."/>
            <person name="Sun H."/>
            <person name="Yadav J.S."/>
            <person name="Pangilinan J."/>
            <person name="Larsson K.H."/>
            <person name="Matsuura K."/>
            <person name="Barry K."/>
            <person name="Labutti K."/>
            <person name="Kuo R."/>
            <person name="Ohm R.A."/>
            <person name="Bhattacharya S.S."/>
            <person name="Shirouzu T."/>
            <person name="Yoshinaga Y."/>
            <person name="Martin F.M."/>
            <person name="Grigoriev I.V."/>
            <person name="Hibbett D.S."/>
        </authorList>
    </citation>
    <scope>NUCLEOTIDE SEQUENCE [LARGE SCALE GENOMIC DNA]</scope>
    <source>
        <strain evidence="2 3">HHB9708</strain>
    </source>
</reference>
<gene>
    <name evidence="2" type="ORF">SISNIDRAFT_392075</name>
</gene>
<dbReference type="EMBL" id="KV419570">
    <property type="protein sequence ID" value="KZS86308.1"/>
    <property type="molecule type" value="Genomic_DNA"/>
</dbReference>
<dbReference type="InterPro" id="IPR054722">
    <property type="entry name" value="PolX-like_BBD"/>
</dbReference>
<evidence type="ECO:0000313" key="2">
    <source>
        <dbReference type="EMBL" id="KZS86308.1"/>
    </source>
</evidence>
<dbReference type="AlphaFoldDB" id="A0A164M376"/>
<feature type="non-terminal residue" evidence="2">
    <location>
        <position position="1"/>
    </location>
</feature>
<accession>A0A164M376</accession>
<protein>
    <recommendedName>
        <fullName evidence="1">Retrovirus-related Pol polyprotein from transposon TNT 1-94-like beta-barrel domain-containing protein</fullName>
    </recommendedName>
</protein>
<dbReference type="Pfam" id="PF22936">
    <property type="entry name" value="Pol_BBD"/>
    <property type="match status" value="1"/>
</dbReference>
<evidence type="ECO:0000259" key="1">
    <source>
        <dbReference type="Pfam" id="PF22936"/>
    </source>
</evidence>
<sequence>YTPHRIPIRLADGSIIYSAGIGSVKFEPRLQGKSGRVIEFHRVLHVPQLCSNLLSVLYL</sequence>
<dbReference type="OrthoDB" id="3246330at2759"/>
<feature type="domain" description="Retrovirus-related Pol polyprotein from transposon TNT 1-94-like beta-barrel" evidence="1">
    <location>
        <begin position="6"/>
        <end position="57"/>
    </location>
</feature>
<proteinExistence type="predicted"/>
<evidence type="ECO:0000313" key="3">
    <source>
        <dbReference type="Proteomes" id="UP000076722"/>
    </source>
</evidence>
<feature type="non-terminal residue" evidence="2">
    <location>
        <position position="59"/>
    </location>
</feature>